<reference evidence="2" key="1">
    <citation type="submission" date="2023-01" db="EMBL/GenBank/DDBJ databases">
        <title>Key to firefly adult light organ development and bioluminescence: homeobox transcription factors regulate luciferase expression and transportation to peroxisome.</title>
        <authorList>
            <person name="Fu X."/>
        </authorList>
    </citation>
    <scope>NUCLEOTIDE SEQUENCE [LARGE SCALE GENOMIC DNA]</scope>
</reference>
<dbReference type="Proteomes" id="UP001353858">
    <property type="component" value="Unassembled WGS sequence"/>
</dbReference>
<dbReference type="PANTHER" id="PTHR45913:SF19">
    <property type="entry name" value="LOW QUALITY PROTEIN: ZINC FINGER BED DOMAIN-CONTAINING PROTEIN 5-LIKE"/>
    <property type="match status" value="1"/>
</dbReference>
<evidence type="ECO:0000313" key="2">
    <source>
        <dbReference type="Proteomes" id="UP001353858"/>
    </source>
</evidence>
<gene>
    <name evidence="1" type="ORF">RN001_003142</name>
</gene>
<accession>A0AAN7PNA2</accession>
<dbReference type="PANTHER" id="PTHR45913">
    <property type="entry name" value="EPM2A-INTERACTING PROTEIN 1"/>
    <property type="match status" value="1"/>
</dbReference>
<keyword evidence="2" id="KW-1185">Reference proteome</keyword>
<dbReference type="EMBL" id="JARPUR010000001">
    <property type="protein sequence ID" value="KAK4886871.1"/>
    <property type="molecule type" value="Genomic_DNA"/>
</dbReference>
<dbReference type="AlphaFoldDB" id="A0AAN7PNA2"/>
<organism evidence="1 2">
    <name type="scientific">Aquatica leii</name>
    <dbReference type="NCBI Taxonomy" id="1421715"/>
    <lineage>
        <taxon>Eukaryota</taxon>
        <taxon>Metazoa</taxon>
        <taxon>Ecdysozoa</taxon>
        <taxon>Arthropoda</taxon>
        <taxon>Hexapoda</taxon>
        <taxon>Insecta</taxon>
        <taxon>Pterygota</taxon>
        <taxon>Neoptera</taxon>
        <taxon>Endopterygota</taxon>
        <taxon>Coleoptera</taxon>
        <taxon>Polyphaga</taxon>
        <taxon>Elateriformia</taxon>
        <taxon>Elateroidea</taxon>
        <taxon>Lampyridae</taxon>
        <taxon>Luciolinae</taxon>
        <taxon>Aquatica</taxon>
    </lineage>
</organism>
<evidence type="ECO:0008006" key="3">
    <source>
        <dbReference type="Google" id="ProtNLM"/>
    </source>
</evidence>
<protein>
    <recommendedName>
        <fullName evidence="3">Zinc finger BED domain-containing protein 5</fullName>
    </recommendedName>
</protein>
<sequence>MKPSKLVCHLNTKHPNVKTKPLEFFKRKLKGLNHQRTVVVQIVPLSDNTIQRRISDMAIDVRDQVIEKIKESTFVSLQFDESTDIVGCAQFVAFVRFESKERNTIL</sequence>
<comment type="caution">
    <text evidence="1">The sequence shown here is derived from an EMBL/GenBank/DDBJ whole genome shotgun (WGS) entry which is preliminary data.</text>
</comment>
<name>A0AAN7PNA2_9COLE</name>
<evidence type="ECO:0000313" key="1">
    <source>
        <dbReference type="EMBL" id="KAK4886871.1"/>
    </source>
</evidence>
<proteinExistence type="predicted"/>